<comment type="caution">
    <text evidence="1">The sequence shown here is derived from an EMBL/GenBank/DDBJ whole genome shotgun (WGS) entry which is preliminary data.</text>
</comment>
<evidence type="ECO:0000313" key="1">
    <source>
        <dbReference type="EMBL" id="KAB5568129.1"/>
    </source>
</evidence>
<sequence length="187" mass="21407">MRAWHVGAAFWRASAEEYMIGLFVFIYPFPTGRGSRPERGASLEKDVFDALMLVKNLGPDVLELGRKAESIQLHWYWALYLLTIRNLLREVECELMDASIHAIKDGDWSRGFLVWRKRLFGDDNEKSEKSDVRAYFSCLNHGPAVYNYGAVASTFKIGFLDCSVPNLQHFRQSKGSRDPHKCLASLE</sequence>
<dbReference type="Proteomes" id="UP000326939">
    <property type="component" value="Chromosome 2"/>
</dbReference>
<dbReference type="PANTHER" id="PTHR36898:SF1">
    <property type="entry name" value="OS04G0250700 PROTEIN"/>
    <property type="match status" value="1"/>
</dbReference>
<accession>A0A5N5NLQ4</accession>
<proteinExistence type="predicted"/>
<dbReference type="EMBL" id="VDCV01000002">
    <property type="protein sequence ID" value="KAB5568129.1"/>
    <property type="molecule type" value="Genomic_DNA"/>
</dbReference>
<gene>
    <name evidence="1" type="ORF">DKX38_001922</name>
</gene>
<protein>
    <submittedName>
        <fullName evidence="1">Uncharacterized protein</fullName>
    </submittedName>
</protein>
<evidence type="ECO:0000313" key="2">
    <source>
        <dbReference type="Proteomes" id="UP000326939"/>
    </source>
</evidence>
<organism evidence="1 2">
    <name type="scientific">Salix brachista</name>
    <dbReference type="NCBI Taxonomy" id="2182728"/>
    <lineage>
        <taxon>Eukaryota</taxon>
        <taxon>Viridiplantae</taxon>
        <taxon>Streptophyta</taxon>
        <taxon>Embryophyta</taxon>
        <taxon>Tracheophyta</taxon>
        <taxon>Spermatophyta</taxon>
        <taxon>Magnoliopsida</taxon>
        <taxon>eudicotyledons</taxon>
        <taxon>Gunneridae</taxon>
        <taxon>Pentapetalae</taxon>
        <taxon>rosids</taxon>
        <taxon>fabids</taxon>
        <taxon>Malpighiales</taxon>
        <taxon>Salicaceae</taxon>
        <taxon>Saliceae</taxon>
        <taxon>Salix</taxon>
    </lineage>
</organism>
<keyword evidence="2" id="KW-1185">Reference proteome</keyword>
<name>A0A5N5NLQ4_9ROSI</name>
<dbReference type="PANTHER" id="PTHR36898">
    <property type="entry name" value="OSJNBB0026I12.6 PROTEIN"/>
    <property type="match status" value="1"/>
</dbReference>
<reference evidence="2" key="1">
    <citation type="journal article" date="2019" name="Gigascience">
        <title>De novo genome assembly of the endangered Acer yangbiense, a plant species with extremely small populations endemic to Yunnan Province, China.</title>
        <authorList>
            <person name="Yang J."/>
            <person name="Wariss H.M."/>
            <person name="Tao L."/>
            <person name="Zhang R."/>
            <person name="Yun Q."/>
            <person name="Hollingsworth P."/>
            <person name="Dao Z."/>
            <person name="Luo G."/>
            <person name="Guo H."/>
            <person name="Ma Y."/>
            <person name="Sun W."/>
        </authorList>
    </citation>
    <scope>NUCLEOTIDE SEQUENCE [LARGE SCALE GENOMIC DNA]</scope>
    <source>
        <strain evidence="2">cv. br00</strain>
    </source>
</reference>
<dbReference type="AlphaFoldDB" id="A0A5N5NLQ4"/>